<evidence type="ECO:0000313" key="2">
    <source>
        <dbReference type="EMBL" id="PON42120.1"/>
    </source>
</evidence>
<gene>
    <name evidence="2" type="ORF">PanWU01x14_284270</name>
</gene>
<dbReference type="Proteomes" id="UP000237105">
    <property type="component" value="Unassembled WGS sequence"/>
</dbReference>
<organism evidence="2 3">
    <name type="scientific">Parasponia andersonii</name>
    <name type="common">Sponia andersonii</name>
    <dbReference type="NCBI Taxonomy" id="3476"/>
    <lineage>
        <taxon>Eukaryota</taxon>
        <taxon>Viridiplantae</taxon>
        <taxon>Streptophyta</taxon>
        <taxon>Embryophyta</taxon>
        <taxon>Tracheophyta</taxon>
        <taxon>Spermatophyta</taxon>
        <taxon>Magnoliopsida</taxon>
        <taxon>eudicotyledons</taxon>
        <taxon>Gunneridae</taxon>
        <taxon>Pentapetalae</taxon>
        <taxon>rosids</taxon>
        <taxon>fabids</taxon>
        <taxon>Rosales</taxon>
        <taxon>Cannabaceae</taxon>
        <taxon>Parasponia</taxon>
    </lineage>
</organism>
<feature type="region of interest" description="Disordered" evidence="1">
    <location>
        <begin position="1"/>
        <end position="39"/>
    </location>
</feature>
<dbReference type="EMBL" id="JXTB01000399">
    <property type="protein sequence ID" value="PON42120.1"/>
    <property type="molecule type" value="Genomic_DNA"/>
</dbReference>
<evidence type="ECO:0000256" key="1">
    <source>
        <dbReference type="SAM" id="MobiDB-lite"/>
    </source>
</evidence>
<keyword evidence="3" id="KW-1185">Reference proteome</keyword>
<name>A0A2P5AZY7_PARAD</name>
<sequence>MNIKQRRREWGERKKGHQWSDYSNSPMRSSDNRGGKKNGGLYQIRATLNLDNEIDWRATVETRKRWDYSTNNSLGGFTDGEDAIGTNKRNVGGDRAQQDTDNGKAKASGNTTSDSGELPVPSLR</sequence>
<reference evidence="3" key="1">
    <citation type="submission" date="2016-06" db="EMBL/GenBank/DDBJ databases">
        <title>Parallel loss of symbiosis genes in relatives of nitrogen-fixing non-legume Parasponia.</title>
        <authorList>
            <person name="Van Velzen R."/>
            <person name="Holmer R."/>
            <person name="Bu F."/>
            <person name="Rutten L."/>
            <person name="Van Zeijl A."/>
            <person name="Liu W."/>
            <person name="Santuari L."/>
            <person name="Cao Q."/>
            <person name="Sharma T."/>
            <person name="Shen D."/>
            <person name="Roswanjaya Y."/>
            <person name="Wardhani T."/>
            <person name="Kalhor M.S."/>
            <person name="Jansen J."/>
            <person name="Van den Hoogen J."/>
            <person name="Gungor B."/>
            <person name="Hartog M."/>
            <person name="Hontelez J."/>
            <person name="Verver J."/>
            <person name="Yang W.-C."/>
            <person name="Schijlen E."/>
            <person name="Repin R."/>
            <person name="Schilthuizen M."/>
            <person name="Schranz E."/>
            <person name="Heidstra R."/>
            <person name="Miyata K."/>
            <person name="Fedorova E."/>
            <person name="Kohlen W."/>
            <person name="Bisseling T."/>
            <person name="Smit S."/>
            <person name="Geurts R."/>
        </authorList>
    </citation>
    <scope>NUCLEOTIDE SEQUENCE [LARGE SCALE GENOMIC DNA]</scope>
    <source>
        <strain evidence="3">cv. WU1-14</strain>
    </source>
</reference>
<accession>A0A2P5AZY7</accession>
<feature type="region of interest" description="Disordered" evidence="1">
    <location>
        <begin position="65"/>
        <end position="124"/>
    </location>
</feature>
<evidence type="ECO:0000313" key="3">
    <source>
        <dbReference type="Proteomes" id="UP000237105"/>
    </source>
</evidence>
<comment type="caution">
    <text evidence="2">The sequence shown here is derived from an EMBL/GenBank/DDBJ whole genome shotgun (WGS) entry which is preliminary data.</text>
</comment>
<proteinExistence type="predicted"/>
<dbReference type="AlphaFoldDB" id="A0A2P5AZY7"/>
<feature type="compositionally biased region" description="Polar residues" evidence="1">
    <location>
        <begin position="20"/>
        <end position="29"/>
    </location>
</feature>
<protein>
    <submittedName>
        <fullName evidence="2">Uncharacterized protein</fullName>
    </submittedName>
</protein>